<evidence type="ECO:0000313" key="2">
    <source>
        <dbReference type="EMBL" id="RKH59942.1"/>
    </source>
</evidence>
<keyword evidence="3" id="KW-1185">Reference proteome</keyword>
<dbReference type="InterPro" id="IPR014030">
    <property type="entry name" value="Ketoacyl_synth_N"/>
</dbReference>
<dbReference type="InterPro" id="IPR016039">
    <property type="entry name" value="Thiolase-like"/>
</dbReference>
<evidence type="ECO:0000259" key="1">
    <source>
        <dbReference type="Pfam" id="PF00109"/>
    </source>
</evidence>
<dbReference type="SUPFAM" id="SSF53901">
    <property type="entry name" value="Thiolase-like"/>
    <property type="match status" value="2"/>
</dbReference>
<sequence>MSPPRTGSMALTGIGMVTSVGLGAYASCAALRAGLVRIRELDLPQGTEGLATRRPLVGSPIKGLTDGYFGLGRWARLAVDGLRDLLANARLETGQLAQAGLYLGLPPSASPERQQQLATRITQWLQVPGLMPRIHFYPRGHASAVHALGDALAQLRQGRLALAVVGGLDSLVEPETLTRLRGEGRLKTDEHPVGFVPGEASAFFLLETPLMARRRKAQVMAWLESSQLAREPVTADSGEPCDGQGLGQAITAAFETLEDRGAGTGLVINDLNGELYRAEEFSKAVPRVLRHLRGPWRHWHPADCIGDTGAASGALSVCMGARALIRGYAATNQVLTCASSEEGLRGAVCLRSADKEDEPS</sequence>
<evidence type="ECO:0000313" key="3">
    <source>
        <dbReference type="Proteomes" id="UP000272888"/>
    </source>
</evidence>
<feature type="domain" description="Beta-ketoacyl synthase-like N-terminal" evidence="1">
    <location>
        <begin position="117"/>
        <end position="208"/>
    </location>
</feature>
<dbReference type="RefSeq" id="WP_120643887.1">
    <property type="nucleotide sequence ID" value="NZ_RAWB01000124.1"/>
</dbReference>
<dbReference type="Pfam" id="PF00109">
    <property type="entry name" value="ketoacyl-synt"/>
    <property type="match status" value="1"/>
</dbReference>
<dbReference type="GO" id="GO:0016746">
    <property type="term" value="F:acyltransferase activity"/>
    <property type="evidence" value="ECO:0007669"/>
    <property type="project" value="InterPro"/>
</dbReference>
<dbReference type="AlphaFoldDB" id="A0A3A8Q4T9"/>
<dbReference type="EMBL" id="RAWB01000124">
    <property type="protein sequence ID" value="RKH59942.1"/>
    <property type="molecule type" value="Genomic_DNA"/>
</dbReference>
<gene>
    <name evidence="2" type="ORF">D7V93_13990</name>
</gene>
<name>A0A3A8Q4T9_9BACT</name>
<reference evidence="3" key="1">
    <citation type="submission" date="2018-09" db="EMBL/GenBank/DDBJ databases">
        <authorList>
            <person name="Livingstone P.G."/>
            <person name="Whitworth D.E."/>
        </authorList>
    </citation>
    <scope>NUCLEOTIDE SEQUENCE [LARGE SCALE GENOMIC DNA]</scope>
    <source>
        <strain evidence="3">CA051B</strain>
    </source>
</reference>
<dbReference type="Gene3D" id="3.40.47.10">
    <property type="match status" value="1"/>
</dbReference>
<dbReference type="Proteomes" id="UP000272888">
    <property type="component" value="Unassembled WGS sequence"/>
</dbReference>
<comment type="caution">
    <text evidence="2">The sequence shown here is derived from an EMBL/GenBank/DDBJ whole genome shotgun (WGS) entry which is preliminary data.</text>
</comment>
<organism evidence="2 3">
    <name type="scientific">Corallococcus llansteffanensis</name>
    <dbReference type="NCBI Taxonomy" id="2316731"/>
    <lineage>
        <taxon>Bacteria</taxon>
        <taxon>Pseudomonadati</taxon>
        <taxon>Myxococcota</taxon>
        <taxon>Myxococcia</taxon>
        <taxon>Myxococcales</taxon>
        <taxon>Cystobacterineae</taxon>
        <taxon>Myxococcaceae</taxon>
        <taxon>Corallococcus</taxon>
    </lineage>
</organism>
<proteinExistence type="predicted"/>
<accession>A0A3A8Q4T9</accession>
<protein>
    <recommendedName>
        <fullName evidence="1">Beta-ketoacyl synthase-like N-terminal domain-containing protein</fullName>
    </recommendedName>
</protein>